<name>A0A2P2NX66_RHIMU</name>
<dbReference type="AlphaFoldDB" id="A0A2P2NX66"/>
<sequence length="33" mass="3821">MFLFINFNLKNSPKSLLIINIGLNQTLQEVKTK</sequence>
<proteinExistence type="predicted"/>
<dbReference type="EMBL" id="GGEC01066623">
    <property type="protein sequence ID" value="MBX47107.1"/>
    <property type="molecule type" value="Transcribed_RNA"/>
</dbReference>
<accession>A0A2P2NX66</accession>
<protein>
    <submittedName>
        <fullName evidence="1">Uncharacterized protein</fullName>
    </submittedName>
</protein>
<evidence type="ECO:0000313" key="1">
    <source>
        <dbReference type="EMBL" id="MBX47107.1"/>
    </source>
</evidence>
<reference evidence="1" key="1">
    <citation type="submission" date="2018-02" db="EMBL/GenBank/DDBJ databases">
        <title>Rhizophora mucronata_Transcriptome.</title>
        <authorList>
            <person name="Meera S.P."/>
            <person name="Sreeshan A."/>
            <person name="Augustine A."/>
        </authorList>
    </citation>
    <scope>NUCLEOTIDE SEQUENCE</scope>
    <source>
        <tissue evidence="1">Leaf</tissue>
    </source>
</reference>
<organism evidence="1">
    <name type="scientific">Rhizophora mucronata</name>
    <name type="common">Asiatic mangrove</name>
    <dbReference type="NCBI Taxonomy" id="61149"/>
    <lineage>
        <taxon>Eukaryota</taxon>
        <taxon>Viridiplantae</taxon>
        <taxon>Streptophyta</taxon>
        <taxon>Embryophyta</taxon>
        <taxon>Tracheophyta</taxon>
        <taxon>Spermatophyta</taxon>
        <taxon>Magnoliopsida</taxon>
        <taxon>eudicotyledons</taxon>
        <taxon>Gunneridae</taxon>
        <taxon>Pentapetalae</taxon>
        <taxon>rosids</taxon>
        <taxon>fabids</taxon>
        <taxon>Malpighiales</taxon>
        <taxon>Rhizophoraceae</taxon>
        <taxon>Rhizophora</taxon>
    </lineage>
</organism>